<evidence type="ECO:0000256" key="6">
    <source>
        <dbReference type="ARBA" id="ARBA00022989"/>
    </source>
</evidence>
<keyword evidence="5 8" id="KW-0812">Transmembrane</keyword>
<feature type="transmembrane region" description="Helical" evidence="8">
    <location>
        <begin position="342"/>
        <end position="363"/>
    </location>
</feature>
<feature type="transmembrane region" description="Helical" evidence="8">
    <location>
        <begin position="275"/>
        <end position="298"/>
    </location>
</feature>
<accession>A0ABT4TJ55</accession>
<feature type="transmembrane region" description="Helical" evidence="8">
    <location>
        <begin position="49"/>
        <end position="69"/>
    </location>
</feature>
<dbReference type="EMBL" id="JAQFWP010000013">
    <property type="protein sequence ID" value="MDA2804719.1"/>
    <property type="molecule type" value="Genomic_DNA"/>
</dbReference>
<organism evidence="9 10">
    <name type="scientific">Nocardiopsis suaedae</name>
    <dbReference type="NCBI Taxonomy" id="3018444"/>
    <lineage>
        <taxon>Bacteria</taxon>
        <taxon>Bacillati</taxon>
        <taxon>Actinomycetota</taxon>
        <taxon>Actinomycetes</taxon>
        <taxon>Streptosporangiales</taxon>
        <taxon>Nocardiopsidaceae</taxon>
        <taxon>Nocardiopsis</taxon>
    </lineage>
</organism>
<proteinExistence type="inferred from homology"/>
<evidence type="ECO:0000256" key="1">
    <source>
        <dbReference type="ARBA" id="ARBA00004651"/>
    </source>
</evidence>
<dbReference type="RefSeq" id="WP_270677289.1">
    <property type="nucleotide sequence ID" value="NZ_JAQFWP010000013.1"/>
</dbReference>
<dbReference type="Proteomes" id="UP001165685">
    <property type="component" value="Unassembled WGS sequence"/>
</dbReference>
<keyword evidence="3" id="KW-0813">Transport</keyword>
<feature type="transmembrane region" description="Helical" evidence="8">
    <location>
        <begin position="310"/>
        <end position="330"/>
    </location>
</feature>
<evidence type="ECO:0000256" key="4">
    <source>
        <dbReference type="ARBA" id="ARBA00022475"/>
    </source>
</evidence>
<feature type="transmembrane region" description="Helical" evidence="8">
    <location>
        <begin position="103"/>
        <end position="121"/>
    </location>
</feature>
<comment type="similarity">
    <text evidence="2">Belongs to the binding-protein-dependent transport system permease family. FecCD subfamily.</text>
</comment>
<keyword evidence="6 8" id="KW-1133">Transmembrane helix</keyword>
<evidence type="ECO:0000313" key="10">
    <source>
        <dbReference type="Proteomes" id="UP001165685"/>
    </source>
</evidence>
<gene>
    <name evidence="9" type="ORF">O4U47_09365</name>
</gene>
<feature type="transmembrane region" description="Helical" evidence="8">
    <location>
        <begin position="157"/>
        <end position="177"/>
    </location>
</feature>
<dbReference type="PANTHER" id="PTHR30472">
    <property type="entry name" value="FERRIC ENTEROBACTIN TRANSPORT SYSTEM PERMEASE PROTEIN"/>
    <property type="match status" value="1"/>
</dbReference>
<dbReference type="Pfam" id="PF01032">
    <property type="entry name" value="FecCD"/>
    <property type="match status" value="1"/>
</dbReference>
<feature type="transmembrane region" description="Helical" evidence="8">
    <location>
        <begin position="184"/>
        <end position="207"/>
    </location>
</feature>
<dbReference type="SUPFAM" id="SSF81345">
    <property type="entry name" value="ABC transporter involved in vitamin B12 uptake, BtuC"/>
    <property type="match status" value="1"/>
</dbReference>
<comment type="subcellular location">
    <subcellularLocation>
        <location evidence="1">Cell membrane</location>
        <topology evidence="1">Multi-pass membrane protein</topology>
    </subcellularLocation>
</comment>
<keyword evidence="10" id="KW-1185">Reference proteome</keyword>
<evidence type="ECO:0000256" key="3">
    <source>
        <dbReference type="ARBA" id="ARBA00022448"/>
    </source>
</evidence>
<reference evidence="9" key="1">
    <citation type="submission" date="2023-01" db="EMBL/GenBank/DDBJ databases">
        <title>Draft genome sequence of Nocardiopsis sp. LSu2-4 isolated from halophytes.</title>
        <authorList>
            <person name="Duangmal K."/>
            <person name="Chantavorakit T."/>
        </authorList>
    </citation>
    <scope>NUCLEOTIDE SEQUENCE</scope>
    <source>
        <strain evidence="9">LSu2-4</strain>
    </source>
</reference>
<evidence type="ECO:0000256" key="5">
    <source>
        <dbReference type="ARBA" id="ARBA00022692"/>
    </source>
</evidence>
<protein>
    <submittedName>
        <fullName evidence="9">Iron chelate uptake ABC transporter family permease subunit</fullName>
    </submittedName>
</protein>
<name>A0ABT4TJ55_9ACTN</name>
<dbReference type="InterPro" id="IPR000522">
    <property type="entry name" value="ABC_transptr_permease_BtuC"/>
</dbReference>
<sequence>MSTPQTSRAPERPAAPDRRLVHRPALDGGRRRVVVGPERANVVVRLRTAAVVLAAVATVAVLGLSALALGDYPLSPSQVIAVLTGRTDGFENIVVVEWRLPRALAAVVFGAALALAGGVFQTLTRNVLASPDLVGLANGSFTGMLVALMVLGGGWALMTAGSLIGGLAAAVAIYLLAYRGGIKGFRFIVVGIGISSMLASVNTWLILRADVETALFASAWGAGTLNNVTAETAYPAIAACAALMAVLPLTAPALRQMDLGDDMAQATGVRVGRARTAAIAVAVALVSVVTAVAGPIAFVSLAAPQIARRIAGAPGIPLVATAAFGAGLLLASDLIAQHVIPLTIPVGVVTVVFGGGYLVWLLVHEARKGR</sequence>
<feature type="transmembrane region" description="Helical" evidence="8">
    <location>
        <begin position="133"/>
        <end position="151"/>
    </location>
</feature>
<evidence type="ECO:0000313" key="9">
    <source>
        <dbReference type="EMBL" id="MDA2804719.1"/>
    </source>
</evidence>
<dbReference type="Gene3D" id="1.10.3470.10">
    <property type="entry name" value="ABC transporter involved in vitamin B12 uptake, BtuC"/>
    <property type="match status" value="1"/>
</dbReference>
<keyword evidence="7 8" id="KW-0472">Membrane</keyword>
<dbReference type="InterPro" id="IPR037294">
    <property type="entry name" value="ABC_BtuC-like"/>
</dbReference>
<evidence type="ECO:0000256" key="8">
    <source>
        <dbReference type="SAM" id="Phobius"/>
    </source>
</evidence>
<evidence type="ECO:0000256" key="2">
    <source>
        <dbReference type="ARBA" id="ARBA00007935"/>
    </source>
</evidence>
<keyword evidence="4" id="KW-1003">Cell membrane</keyword>
<dbReference type="CDD" id="cd06550">
    <property type="entry name" value="TM_ABC_iron-siderophores_like"/>
    <property type="match status" value="1"/>
</dbReference>
<evidence type="ECO:0000256" key="7">
    <source>
        <dbReference type="ARBA" id="ARBA00023136"/>
    </source>
</evidence>
<comment type="caution">
    <text evidence="9">The sequence shown here is derived from an EMBL/GenBank/DDBJ whole genome shotgun (WGS) entry which is preliminary data.</text>
</comment>
<dbReference type="PANTHER" id="PTHR30472:SF24">
    <property type="entry name" value="FERRIC ENTEROBACTIN TRANSPORT SYSTEM PERMEASE PROTEIN FEPG"/>
    <property type="match status" value="1"/>
</dbReference>
<feature type="transmembrane region" description="Helical" evidence="8">
    <location>
        <begin position="233"/>
        <end position="254"/>
    </location>
</feature>